<dbReference type="EMBL" id="QAOQ01000002">
    <property type="protein sequence ID" value="PTQ99944.1"/>
    <property type="molecule type" value="Genomic_DNA"/>
</dbReference>
<organism evidence="1 2">
    <name type="scientific">Mucilaginibacter yixingensis</name>
    <dbReference type="NCBI Taxonomy" id="1295612"/>
    <lineage>
        <taxon>Bacteria</taxon>
        <taxon>Pseudomonadati</taxon>
        <taxon>Bacteroidota</taxon>
        <taxon>Sphingobacteriia</taxon>
        <taxon>Sphingobacteriales</taxon>
        <taxon>Sphingobacteriaceae</taxon>
        <taxon>Mucilaginibacter</taxon>
    </lineage>
</organism>
<name>A0A2T5JDV5_9SPHI</name>
<comment type="caution">
    <text evidence="1">The sequence shown here is derived from an EMBL/GenBank/DDBJ whole genome shotgun (WGS) entry which is preliminary data.</text>
</comment>
<dbReference type="RefSeq" id="WP_107827847.1">
    <property type="nucleotide sequence ID" value="NZ_CP160205.1"/>
</dbReference>
<protein>
    <recommendedName>
        <fullName evidence="3">DUF4261 domain-containing protein</fullName>
    </recommendedName>
</protein>
<proteinExistence type="predicted"/>
<accession>A0A2T5JDV5</accession>
<keyword evidence="2" id="KW-1185">Reference proteome</keyword>
<gene>
    <name evidence="1" type="ORF">C8P68_102775</name>
</gene>
<evidence type="ECO:0000313" key="1">
    <source>
        <dbReference type="EMBL" id="PTQ99944.1"/>
    </source>
</evidence>
<dbReference type="AlphaFoldDB" id="A0A2T5JDV5"/>
<dbReference type="Proteomes" id="UP000244168">
    <property type="component" value="Unassembled WGS sequence"/>
</dbReference>
<sequence length="255" mass="28550">MWPFKKKNAELQKVAEAVVKTIICIPGDWKDRIEIFSRSNGELMIAGKFLADNITGRNYEIELCVADDRIALAFTAAGYACSLSSEFLSKIADHQSVLYLIGETGDPVKAFQMAEIAAKLLKVGGIGIKIETAGKAFEPYQWSKNLDFDFEDAAFNGFVVDSLVKPNGDVYSCGMHNLGLKDTIVSGLEFQEAVDLIKIFSFYQLIDKPVIKNKQTFRTGLESAYYLITEETDQPNKGIELFENPFGMWKLERLQ</sequence>
<dbReference type="OrthoDB" id="4158605at2"/>
<evidence type="ECO:0000313" key="2">
    <source>
        <dbReference type="Proteomes" id="UP000244168"/>
    </source>
</evidence>
<reference evidence="1 2" key="1">
    <citation type="submission" date="2018-04" db="EMBL/GenBank/DDBJ databases">
        <title>Genomic Encyclopedia of Archaeal and Bacterial Type Strains, Phase II (KMG-II): from individual species to whole genera.</title>
        <authorList>
            <person name="Goeker M."/>
        </authorList>
    </citation>
    <scope>NUCLEOTIDE SEQUENCE [LARGE SCALE GENOMIC DNA]</scope>
    <source>
        <strain evidence="1 2">DSM 26809</strain>
    </source>
</reference>
<evidence type="ECO:0008006" key="3">
    <source>
        <dbReference type="Google" id="ProtNLM"/>
    </source>
</evidence>